<dbReference type="PANTHER" id="PTHR32096">
    <property type="entry name" value="WRKY TRANSCRIPTION FACTOR 30-RELATED-RELATED"/>
    <property type="match status" value="1"/>
</dbReference>
<feature type="compositionally biased region" description="Polar residues" evidence="7">
    <location>
        <begin position="220"/>
        <end position="262"/>
    </location>
</feature>
<feature type="compositionally biased region" description="Polar residues" evidence="7">
    <location>
        <begin position="197"/>
        <end position="211"/>
    </location>
</feature>
<evidence type="ECO:0000256" key="7">
    <source>
        <dbReference type="SAM" id="MobiDB-lite"/>
    </source>
</evidence>
<dbReference type="PROSITE" id="PS50811">
    <property type="entry name" value="WRKY"/>
    <property type="match status" value="1"/>
</dbReference>
<keyword evidence="2" id="KW-0805">Transcription regulation</keyword>
<dbReference type="AlphaFoldDB" id="A0A6J0N7Q2"/>
<evidence type="ECO:0000256" key="4">
    <source>
        <dbReference type="ARBA" id="ARBA00023163"/>
    </source>
</evidence>
<name>A0A6J0N7Q2_RAPSA</name>
<comment type="subcellular location">
    <subcellularLocation>
        <location evidence="1">Nucleus</location>
    </subcellularLocation>
</comment>
<dbReference type="GO" id="GO:0000976">
    <property type="term" value="F:transcription cis-regulatory region binding"/>
    <property type="evidence" value="ECO:0007669"/>
    <property type="project" value="TreeGrafter"/>
</dbReference>
<dbReference type="SMART" id="SM00774">
    <property type="entry name" value="WRKY"/>
    <property type="match status" value="1"/>
</dbReference>
<dbReference type="SUPFAM" id="SSF118290">
    <property type="entry name" value="WRKY DNA-binding domain"/>
    <property type="match status" value="1"/>
</dbReference>
<organism evidence="9 10">
    <name type="scientific">Raphanus sativus</name>
    <name type="common">Radish</name>
    <name type="synonym">Raphanus raphanistrum var. sativus</name>
    <dbReference type="NCBI Taxonomy" id="3726"/>
    <lineage>
        <taxon>Eukaryota</taxon>
        <taxon>Viridiplantae</taxon>
        <taxon>Streptophyta</taxon>
        <taxon>Embryophyta</taxon>
        <taxon>Tracheophyta</taxon>
        <taxon>Spermatophyta</taxon>
        <taxon>Magnoliopsida</taxon>
        <taxon>eudicotyledons</taxon>
        <taxon>Gunneridae</taxon>
        <taxon>Pentapetalae</taxon>
        <taxon>rosids</taxon>
        <taxon>malvids</taxon>
        <taxon>Brassicales</taxon>
        <taxon>Brassicaceae</taxon>
        <taxon>Brassiceae</taxon>
        <taxon>Raphanus</taxon>
    </lineage>
</organism>
<evidence type="ECO:0000256" key="1">
    <source>
        <dbReference type="ARBA" id="ARBA00004123"/>
    </source>
</evidence>
<dbReference type="InterPro" id="IPR044810">
    <property type="entry name" value="WRKY_plant"/>
</dbReference>
<dbReference type="FunFam" id="2.20.25.80:FF:000007">
    <property type="entry name" value="WRKY transcription factor 22"/>
    <property type="match status" value="1"/>
</dbReference>
<evidence type="ECO:0000256" key="6">
    <source>
        <dbReference type="ARBA" id="ARBA00060761"/>
    </source>
</evidence>
<evidence type="ECO:0000256" key="2">
    <source>
        <dbReference type="ARBA" id="ARBA00023015"/>
    </source>
</evidence>
<evidence type="ECO:0000259" key="8">
    <source>
        <dbReference type="PROSITE" id="PS50811"/>
    </source>
</evidence>
<dbReference type="PANTHER" id="PTHR32096:SF106">
    <property type="entry name" value="WRKY TRANSCRIPTION FACTOR 29-RELATED"/>
    <property type="match status" value="1"/>
</dbReference>
<dbReference type="Pfam" id="PF03106">
    <property type="entry name" value="WRKY"/>
    <property type="match status" value="1"/>
</dbReference>
<dbReference type="Proteomes" id="UP000504610">
    <property type="component" value="Unplaced"/>
</dbReference>
<evidence type="ECO:0000313" key="10">
    <source>
        <dbReference type="RefSeq" id="XP_018480595.1"/>
    </source>
</evidence>
<dbReference type="Gene3D" id="2.20.25.80">
    <property type="entry name" value="WRKY domain"/>
    <property type="match status" value="1"/>
</dbReference>
<evidence type="ECO:0000313" key="12">
    <source>
        <dbReference type="RefSeq" id="XP_056854438.1"/>
    </source>
</evidence>
<dbReference type="RefSeq" id="XP_056853038.1">
    <property type="nucleotide sequence ID" value="XM_056997058.1"/>
</dbReference>
<dbReference type="KEGG" id="rsz:130502285"/>
<dbReference type="GO" id="GO:0003700">
    <property type="term" value="F:DNA-binding transcription factor activity"/>
    <property type="evidence" value="ECO:0007669"/>
    <property type="project" value="InterPro"/>
</dbReference>
<feature type="region of interest" description="Disordered" evidence="7">
    <location>
        <begin position="192"/>
        <end position="262"/>
    </location>
</feature>
<dbReference type="InterPro" id="IPR003657">
    <property type="entry name" value="WRKY_dom"/>
</dbReference>
<evidence type="ECO:0000256" key="5">
    <source>
        <dbReference type="ARBA" id="ARBA00023242"/>
    </source>
</evidence>
<evidence type="ECO:0000313" key="11">
    <source>
        <dbReference type="RefSeq" id="XP_056853038.1"/>
    </source>
</evidence>
<evidence type="ECO:0000313" key="9">
    <source>
        <dbReference type="Proteomes" id="UP000504610"/>
    </source>
</evidence>
<keyword evidence="5" id="KW-0539">Nucleus</keyword>
<gene>
    <name evidence="10" type="primary">LOC108851635</name>
    <name evidence="11" type="synonym">LOC130502285</name>
    <name evidence="12" type="synonym">LOC130503892</name>
</gene>
<dbReference type="InterPro" id="IPR036576">
    <property type="entry name" value="WRKY_dom_sf"/>
</dbReference>
<reference evidence="10 11" key="1">
    <citation type="submission" date="2025-04" db="UniProtKB">
        <authorList>
            <consortium name="RefSeq"/>
        </authorList>
    </citation>
    <scope>IDENTIFICATION</scope>
    <source>
        <tissue evidence="10 11">Leaf</tissue>
    </source>
</reference>
<protein>
    <submittedName>
        <fullName evidence="10 11">Probable WRKY transcription factor 29</fullName>
    </submittedName>
</protein>
<dbReference type="GO" id="GO:0005634">
    <property type="term" value="C:nucleus"/>
    <property type="evidence" value="ECO:0007669"/>
    <property type="project" value="UniProtKB-SubCell"/>
</dbReference>
<keyword evidence="9" id="KW-1185">Reference proteome</keyword>
<feature type="domain" description="WRKY" evidence="8">
    <location>
        <begin position="152"/>
        <end position="218"/>
    </location>
</feature>
<dbReference type="OrthoDB" id="1077642at2759"/>
<proteinExistence type="inferred from homology"/>
<sequence length="326" mass="36623">MLPKRHSLVKEKNKIKEEIKSRRGKSDMGEVAYMDEGDLEAIVRGYSGSGESSGGFCLPFETASFYEPEIETTGLDELGEFYKPFYPFSSQTILTSSVSVPEDSRSLQDDKKQRTHGCLLSNGSRVDHIRITESKSKKSKKNQQKRVVEQVKEENLLSDAWAWRKYGQKPIKGSPYPRSYYRCSSSKGCLARKQVERNPQNQEKFTITYTNEHNHELPTRRNSLAGSTRAKSSQPKPSLTKKTGKQVVSSPTSNPMITSTDESSVAVQDMGISEMSPYQATEVIEGMNTSLPSDLLSGIGNFPSFTGDFDELLNSQEFLNGYLWNY</sequence>
<dbReference type="GeneID" id="108851635"/>
<dbReference type="KEGG" id="rsz:130503892"/>
<dbReference type="RefSeq" id="XP_056854438.1">
    <property type="nucleotide sequence ID" value="XM_056998458.1"/>
</dbReference>
<keyword evidence="3" id="KW-0238">DNA-binding</keyword>
<dbReference type="RefSeq" id="XP_018480595.1">
    <property type="nucleotide sequence ID" value="XM_018625093.2"/>
</dbReference>
<dbReference type="KEGG" id="rsz:108851635"/>
<accession>A0A6J0N7Q2</accession>
<evidence type="ECO:0000256" key="3">
    <source>
        <dbReference type="ARBA" id="ARBA00023125"/>
    </source>
</evidence>
<comment type="similarity">
    <text evidence="6">Belongs to the WRKY group II-e family.</text>
</comment>
<keyword evidence="4" id="KW-0804">Transcription</keyword>